<proteinExistence type="predicted"/>
<accession>A0ABD6EVX0</accession>
<dbReference type="Proteomes" id="UP001608902">
    <property type="component" value="Unassembled WGS sequence"/>
</dbReference>
<organism evidence="1 2">
    <name type="scientific">Gnathostoma spinigerum</name>
    <dbReference type="NCBI Taxonomy" id="75299"/>
    <lineage>
        <taxon>Eukaryota</taxon>
        <taxon>Metazoa</taxon>
        <taxon>Ecdysozoa</taxon>
        <taxon>Nematoda</taxon>
        <taxon>Chromadorea</taxon>
        <taxon>Rhabditida</taxon>
        <taxon>Spirurina</taxon>
        <taxon>Gnathostomatomorpha</taxon>
        <taxon>Gnathostomatoidea</taxon>
        <taxon>Gnathostomatidae</taxon>
        <taxon>Gnathostoma</taxon>
    </lineage>
</organism>
<sequence length="177" mass="21903">MNYRHNEKSIFKPTAVYSLLFTHFNFRLYRITYTDLFFLNVIFSRDFDRSDRKAKGYFAETMEKFILCVCLYFGFLIAESTPAVLSEARHVRVRRWWGDWDWWDHRYHHHWWDDDHYWYDHHHWYDHNYERPVQITNIYENNEQNNVQNTNIQNTRTDVTNAQVNNMNSYNPGGPLY</sequence>
<keyword evidence="2" id="KW-1185">Reference proteome</keyword>
<dbReference type="AlphaFoldDB" id="A0ABD6EVX0"/>
<name>A0ABD6EVX0_9BILA</name>
<protein>
    <submittedName>
        <fullName evidence="1">Uncharacterized protein</fullName>
    </submittedName>
</protein>
<evidence type="ECO:0000313" key="2">
    <source>
        <dbReference type="Proteomes" id="UP001608902"/>
    </source>
</evidence>
<dbReference type="EMBL" id="JBGFUD010005977">
    <property type="protein sequence ID" value="MFH4980722.1"/>
    <property type="molecule type" value="Genomic_DNA"/>
</dbReference>
<reference evidence="1 2" key="1">
    <citation type="submission" date="2024-08" db="EMBL/GenBank/DDBJ databases">
        <title>Gnathostoma spinigerum genome.</title>
        <authorList>
            <person name="Gonzalez-Bertolin B."/>
            <person name="Monzon S."/>
            <person name="Zaballos A."/>
            <person name="Jimenez P."/>
            <person name="Dekumyoy P."/>
            <person name="Varona S."/>
            <person name="Cuesta I."/>
            <person name="Sumanam S."/>
            <person name="Adisakwattana P."/>
            <person name="Gasser R.B."/>
            <person name="Hernandez-Gonzalez A."/>
            <person name="Young N.D."/>
            <person name="Perteguer M.J."/>
        </authorList>
    </citation>
    <scope>NUCLEOTIDE SEQUENCE [LARGE SCALE GENOMIC DNA]</scope>
    <source>
        <strain evidence="1">AL3</strain>
        <tissue evidence="1">Liver</tissue>
    </source>
</reference>
<comment type="caution">
    <text evidence="1">The sequence shown here is derived from an EMBL/GenBank/DDBJ whole genome shotgun (WGS) entry which is preliminary data.</text>
</comment>
<evidence type="ECO:0000313" key="1">
    <source>
        <dbReference type="EMBL" id="MFH4980722.1"/>
    </source>
</evidence>
<gene>
    <name evidence="1" type="ORF">AB6A40_007431</name>
</gene>